<dbReference type="InterPro" id="IPR011010">
    <property type="entry name" value="DNA_brk_join_enz"/>
</dbReference>
<gene>
    <name evidence="4" type="ORF">K9D25_09915</name>
</gene>
<accession>A0A9E7D735</accession>
<dbReference type="InterPro" id="IPR013762">
    <property type="entry name" value="Integrase-like_cat_sf"/>
</dbReference>
<evidence type="ECO:0000256" key="1">
    <source>
        <dbReference type="ARBA" id="ARBA00022908"/>
    </source>
</evidence>
<organism evidence="4 5">
    <name type="scientific">Ancylobacter polymorphus</name>
    <dbReference type="NCBI Taxonomy" id="223390"/>
    <lineage>
        <taxon>Bacteria</taxon>
        <taxon>Pseudomonadati</taxon>
        <taxon>Pseudomonadota</taxon>
        <taxon>Alphaproteobacteria</taxon>
        <taxon>Hyphomicrobiales</taxon>
        <taxon>Xanthobacteraceae</taxon>
        <taxon>Ancylobacter</taxon>
    </lineage>
</organism>
<dbReference type="Pfam" id="PF00589">
    <property type="entry name" value="Phage_integrase"/>
    <property type="match status" value="1"/>
</dbReference>
<protein>
    <submittedName>
        <fullName evidence="4">Site-specific integrase</fullName>
    </submittedName>
</protein>
<dbReference type="InterPro" id="IPR050090">
    <property type="entry name" value="Tyrosine_recombinase_XerCD"/>
</dbReference>
<feature type="domain" description="Tyr recombinase" evidence="3">
    <location>
        <begin position="147"/>
        <end position="312"/>
    </location>
</feature>
<dbReference type="Gene3D" id="1.10.443.10">
    <property type="entry name" value="Intergrase catalytic core"/>
    <property type="match status" value="1"/>
</dbReference>
<evidence type="ECO:0000259" key="3">
    <source>
        <dbReference type="PROSITE" id="PS51898"/>
    </source>
</evidence>
<dbReference type="GO" id="GO:0006310">
    <property type="term" value="P:DNA recombination"/>
    <property type="evidence" value="ECO:0007669"/>
    <property type="project" value="UniProtKB-KW"/>
</dbReference>
<dbReference type="PANTHER" id="PTHR30349:SF64">
    <property type="entry name" value="PROPHAGE INTEGRASE INTD-RELATED"/>
    <property type="match status" value="1"/>
</dbReference>
<name>A0A9E7D735_9HYPH</name>
<dbReference type="GO" id="GO:0015074">
    <property type="term" value="P:DNA integration"/>
    <property type="evidence" value="ECO:0007669"/>
    <property type="project" value="UniProtKB-KW"/>
</dbReference>
<dbReference type="SUPFAM" id="SSF56349">
    <property type="entry name" value="DNA breaking-rejoining enzymes"/>
    <property type="match status" value="1"/>
</dbReference>
<dbReference type="AlphaFoldDB" id="A0A9E7D735"/>
<sequence length="326" mass="36336">MPVKIYKRGDIWHFRGTVAGRRLRGSTGTGDKAIAQRIAAEREAEAWKGHLDGPSAVLTFAQAAALYTQAGKGDHRTLRMMDFWKTTLVKNITEGQVRQAAVTLYPSHKAATRNREVIAPTQAIINHAASLGKCSPLTVARFKVAKVEKIPVTWEWVQAFMRHAPPHLGALACFMFLTGARISEALAVRWEDVDFTARKAKIRQTKLYGEERFAHLPAPLLVAMANCKRDRDTVFRYVERDSVRKSWDSAVKRAKIAPLSPHACRHGFATAMLHAGVDPVTVAKRGGWKNVQHVFATYGHAMEDETITDRIVSNTAFLPQRNYGKA</sequence>
<dbReference type="InterPro" id="IPR002104">
    <property type="entry name" value="Integrase_catalytic"/>
</dbReference>
<dbReference type="CDD" id="cd01189">
    <property type="entry name" value="INT_ICEBs1_C_like"/>
    <property type="match status" value="1"/>
</dbReference>
<keyword evidence="2" id="KW-0233">DNA recombination</keyword>
<reference evidence="4" key="1">
    <citation type="submission" date="2021-09" db="EMBL/GenBank/DDBJ databases">
        <title>Network and meta-omics reveal the key degrader and cooperation patterns in an efficient 1,4-dioxane-degrading microbial community.</title>
        <authorList>
            <person name="Dai C."/>
        </authorList>
    </citation>
    <scope>NUCLEOTIDE SEQUENCE</scope>
    <source>
        <strain evidence="4">ZM13</strain>
    </source>
</reference>
<evidence type="ECO:0000313" key="5">
    <source>
        <dbReference type="Proteomes" id="UP000831684"/>
    </source>
</evidence>
<dbReference type="GO" id="GO:0003677">
    <property type="term" value="F:DNA binding"/>
    <property type="evidence" value="ECO:0007669"/>
    <property type="project" value="InterPro"/>
</dbReference>
<keyword evidence="1" id="KW-0229">DNA integration</keyword>
<dbReference type="KEGG" id="apol:K9D25_09915"/>
<dbReference type="RefSeq" id="WP_244450673.1">
    <property type="nucleotide sequence ID" value="NZ_CP083239.1"/>
</dbReference>
<proteinExistence type="predicted"/>
<dbReference type="EMBL" id="CP083239">
    <property type="protein sequence ID" value="UOK72980.1"/>
    <property type="molecule type" value="Genomic_DNA"/>
</dbReference>
<dbReference type="PANTHER" id="PTHR30349">
    <property type="entry name" value="PHAGE INTEGRASE-RELATED"/>
    <property type="match status" value="1"/>
</dbReference>
<evidence type="ECO:0000313" key="4">
    <source>
        <dbReference type="EMBL" id="UOK72980.1"/>
    </source>
</evidence>
<dbReference type="Proteomes" id="UP000831684">
    <property type="component" value="Chromosome"/>
</dbReference>
<dbReference type="PROSITE" id="PS51898">
    <property type="entry name" value="TYR_RECOMBINASE"/>
    <property type="match status" value="1"/>
</dbReference>
<evidence type="ECO:0000256" key="2">
    <source>
        <dbReference type="ARBA" id="ARBA00023172"/>
    </source>
</evidence>